<dbReference type="PANTHER" id="PTHR10491">
    <property type="entry name" value="DTDP-4-DEHYDRORHAMNOSE REDUCTASE"/>
    <property type="match status" value="1"/>
</dbReference>
<protein>
    <recommendedName>
        <fullName evidence="4 6">dTDP-4-dehydrorhamnose reductase</fullName>
        <ecNumber evidence="3 6">1.1.1.133</ecNumber>
    </recommendedName>
</protein>
<dbReference type="PROSITE" id="PS00141">
    <property type="entry name" value="ASP_PROTEASE"/>
    <property type="match status" value="1"/>
</dbReference>
<dbReference type="InterPro" id="IPR036291">
    <property type="entry name" value="NAD(P)-bd_dom_sf"/>
</dbReference>
<dbReference type="CDD" id="cd05254">
    <property type="entry name" value="dTDP_HR_like_SDR_e"/>
    <property type="match status" value="1"/>
</dbReference>
<comment type="function">
    <text evidence="6">Catalyzes the reduction of dTDP-6-deoxy-L-lyxo-4-hexulose to yield dTDP-L-rhamnose.</text>
</comment>
<evidence type="ECO:0000256" key="1">
    <source>
        <dbReference type="ARBA" id="ARBA00004781"/>
    </source>
</evidence>
<evidence type="ECO:0000256" key="2">
    <source>
        <dbReference type="ARBA" id="ARBA00010944"/>
    </source>
</evidence>
<dbReference type="Gene3D" id="3.40.50.720">
    <property type="entry name" value="NAD(P)-binding Rossmann-like Domain"/>
    <property type="match status" value="1"/>
</dbReference>
<comment type="similarity">
    <text evidence="2 6">Belongs to the dTDP-4-dehydrorhamnose reductase family.</text>
</comment>
<evidence type="ECO:0000256" key="3">
    <source>
        <dbReference type="ARBA" id="ARBA00012929"/>
    </source>
</evidence>
<dbReference type="EC" id="1.1.1.133" evidence="3 6"/>
<dbReference type="RefSeq" id="WP_189446685.1">
    <property type="nucleotide sequence ID" value="NZ_BMXY01000001.1"/>
</dbReference>
<evidence type="ECO:0000259" key="7">
    <source>
        <dbReference type="Pfam" id="PF04321"/>
    </source>
</evidence>
<accession>A0ABQ3BQI6</accession>
<comment type="pathway">
    <text evidence="1 6">Carbohydrate biosynthesis; dTDP-L-rhamnose biosynthesis.</text>
</comment>
<feature type="domain" description="RmlD-like substrate binding" evidence="7">
    <location>
        <begin position="1"/>
        <end position="293"/>
    </location>
</feature>
<evidence type="ECO:0000313" key="8">
    <source>
        <dbReference type="EMBL" id="GGZ54262.1"/>
    </source>
</evidence>
<keyword evidence="9" id="KW-1185">Reference proteome</keyword>
<gene>
    <name evidence="8" type="primary">rmlD</name>
    <name evidence="8" type="ORF">GCM10008101_04320</name>
</gene>
<evidence type="ECO:0000256" key="4">
    <source>
        <dbReference type="ARBA" id="ARBA00017099"/>
    </source>
</evidence>
<dbReference type="Gene3D" id="3.90.25.10">
    <property type="entry name" value="UDP-galactose 4-epimerase, domain 1"/>
    <property type="match status" value="1"/>
</dbReference>
<dbReference type="InterPro" id="IPR001969">
    <property type="entry name" value="Aspartic_peptidase_AS"/>
</dbReference>
<sequence length="300" mass="31895">MSTLLIGGTGQVGYELARRLAGEDLVVATRSGERVCEGSREAALDVTDLDAVRALIAEVRPMRVINAAAHTAVDRAEAEPDLAFRINAEAPRAMAEACAGIGARLVHYSTDYVFDGSADAPYRVDDATAPLGVYGRSKRAAEEALLDSGADVLILRTAWVYGLRGQNFLRTMLRLGAERDELGVVDDQIGSPTPAWLIAAVTTQLLDRADVGGIHHLVAAGRTSWCGFASAIFDSAVRRGLLQRAPRVKPIPTSAYPTPARRPAFSVLDTGDLTGIGIHLPDWRDALETTLEGVEAPAVG</sequence>
<name>A0ABQ3BQI6_9GAMM</name>
<organism evidence="8 9">
    <name type="scientific">Cognatilysobacter xinjiangensis</name>
    <dbReference type="NCBI Taxonomy" id="546892"/>
    <lineage>
        <taxon>Bacteria</taxon>
        <taxon>Pseudomonadati</taxon>
        <taxon>Pseudomonadota</taxon>
        <taxon>Gammaproteobacteria</taxon>
        <taxon>Lysobacterales</taxon>
        <taxon>Lysobacteraceae</taxon>
        <taxon>Cognatilysobacter</taxon>
    </lineage>
</organism>
<comment type="caution">
    <text evidence="8">The sequence shown here is derived from an EMBL/GenBank/DDBJ whole genome shotgun (WGS) entry which is preliminary data.</text>
</comment>
<keyword evidence="6" id="KW-0560">Oxidoreductase</keyword>
<evidence type="ECO:0000256" key="5">
    <source>
        <dbReference type="ARBA" id="ARBA00048200"/>
    </source>
</evidence>
<keyword evidence="6" id="KW-0521">NADP</keyword>
<dbReference type="InterPro" id="IPR005913">
    <property type="entry name" value="dTDP_dehydrorham_reduct"/>
</dbReference>
<evidence type="ECO:0000256" key="6">
    <source>
        <dbReference type="RuleBase" id="RU364082"/>
    </source>
</evidence>
<dbReference type="SUPFAM" id="SSF51735">
    <property type="entry name" value="NAD(P)-binding Rossmann-fold domains"/>
    <property type="match status" value="1"/>
</dbReference>
<dbReference type="Proteomes" id="UP000643403">
    <property type="component" value="Unassembled WGS sequence"/>
</dbReference>
<reference evidence="9" key="1">
    <citation type="journal article" date="2019" name="Int. J. Syst. Evol. Microbiol.">
        <title>The Global Catalogue of Microorganisms (GCM) 10K type strain sequencing project: providing services to taxonomists for standard genome sequencing and annotation.</title>
        <authorList>
            <consortium name="The Broad Institute Genomics Platform"/>
            <consortium name="The Broad Institute Genome Sequencing Center for Infectious Disease"/>
            <person name="Wu L."/>
            <person name="Ma J."/>
        </authorList>
    </citation>
    <scope>NUCLEOTIDE SEQUENCE [LARGE SCALE GENOMIC DNA]</scope>
    <source>
        <strain evidence="9">KCTC 22558</strain>
    </source>
</reference>
<proteinExistence type="inferred from homology"/>
<dbReference type="EMBL" id="BMXY01000001">
    <property type="protein sequence ID" value="GGZ54262.1"/>
    <property type="molecule type" value="Genomic_DNA"/>
</dbReference>
<comment type="catalytic activity">
    <reaction evidence="5 6">
        <text>dTDP-beta-L-rhamnose + NADP(+) = dTDP-4-dehydro-beta-L-rhamnose + NADPH + H(+)</text>
        <dbReference type="Rhea" id="RHEA:21796"/>
        <dbReference type="ChEBI" id="CHEBI:15378"/>
        <dbReference type="ChEBI" id="CHEBI:57510"/>
        <dbReference type="ChEBI" id="CHEBI:57783"/>
        <dbReference type="ChEBI" id="CHEBI:58349"/>
        <dbReference type="ChEBI" id="CHEBI:62830"/>
        <dbReference type="EC" id="1.1.1.133"/>
    </reaction>
</comment>
<evidence type="ECO:0000313" key="9">
    <source>
        <dbReference type="Proteomes" id="UP000643403"/>
    </source>
</evidence>
<dbReference type="InterPro" id="IPR029903">
    <property type="entry name" value="RmlD-like-bd"/>
</dbReference>
<dbReference type="NCBIfam" id="TIGR01214">
    <property type="entry name" value="rmlD"/>
    <property type="match status" value="1"/>
</dbReference>
<dbReference type="PANTHER" id="PTHR10491:SF4">
    <property type="entry name" value="METHIONINE ADENOSYLTRANSFERASE 2 SUBUNIT BETA"/>
    <property type="match status" value="1"/>
</dbReference>
<comment type="cofactor">
    <cofactor evidence="6">
        <name>Mg(2+)</name>
        <dbReference type="ChEBI" id="CHEBI:18420"/>
    </cofactor>
    <text evidence="6">Binds 1 Mg(2+) ion per monomer.</text>
</comment>
<dbReference type="Pfam" id="PF04321">
    <property type="entry name" value="RmlD_sub_bind"/>
    <property type="match status" value="1"/>
</dbReference>